<dbReference type="Gene3D" id="3.40.190.10">
    <property type="entry name" value="Periplasmic binding protein-like II"/>
    <property type="match status" value="1"/>
</dbReference>
<organism evidence="3 4">
    <name type="scientific">Proteobacteria bacterium 228</name>
    <dbReference type="NCBI Taxonomy" id="2083153"/>
    <lineage>
        <taxon>Bacteria</taxon>
        <taxon>Pseudomonadati</taxon>
        <taxon>Pseudomonadota</taxon>
    </lineage>
</organism>
<name>A0A2S5KNN5_9PROT</name>
<feature type="compositionally biased region" description="Polar residues" evidence="1">
    <location>
        <begin position="660"/>
        <end position="669"/>
    </location>
</feature>
<dbReference type="AlphaFoldDB" id="A0A2S5KNN5"/>
<protein>
    <submittedName>
        <fullName evidence="3">Peptide ABC transporter substrate-binding protein</fullName>
    </submittedName>
</protein>
<dbReference type="GO" id="GO:0015833">
    <property type="term" value="P:peptide transport"/>
    <property type="evidence" value="ECO:0007669"/>
    <property type="project" value="TreeGrafter"/>
</dbReference>
<comment type="caution">
    <text evidence="3">The sequence shown here is derived from an EMBL/GenBank/DDBJ whole genome shotgun (WGS) entry which is preliminary data.</text>
</comment>
<evidence type="ECO:0000259" key="2">
    <source>
        <dbReference type="Pfam" id="PF00496"/>
    </source>
</evidence>
<reference evidence="3 4" key="1">
    <citation type="submission" date="2018-02" db="EMBL/GenBank/DDBJ databases">
        <title>novel marine gammaproteobacteria from coastal saline agro ecosystem.</title>
        <authorList>
            <person name="Krishnan R."/>
            <person name="Ramesh Kumar N."/>
        </authorList>
    </citation>
    <scope>NUCLEOTIDE SEQUENCE [LARGE SCALE GENOMIC DNA]</scope>
    <source>
        <strain evidence="3 4">228</strain>
    </source>
</reference>
<dbReference type="PANTHER" id="PTHR30290">
    <property type="entry name" value="PERIPLASMIC BINDING COMPONENT OF ABC TRANSPORTER"/>
    <property type="match status" value="1"/>
</dbReference>
<dbReference type="GO" id="GO:1904680">
    <property type="term" value="F:peptide transmembrane transporter activity"/>
    <property type="evidence" value="ECO:0007669"/>
    <property type="project" value="TreeGrafter"/>
</dbReference>
<feature type="region of interest" description="Disordered" evidence="1">
    <location>
        <begin position="653"/>
        <end position="684"/>
    </location>
</feature>
<evidence type="ECO:0000256" key="1">
    <source>
        <dbReference type="SAM" id="MobiDB-lite"/>
    </source>
</evidence>
<sequence>MSALPSAGRHRLLCADRLVRLRRLLSAVFAVLITTLLILSTQTSLAATGDFQETPSLQEAVSKGELPPVAQRLPDQPLVVATEGTPGGRLTTLMAKAKDTRIMTVFGYARLVGYNKDLELVPDILQKVDVEEGRIFTLHLRPGMRWSDGEPFTTEDFRFWWEDVANNQELSPFGLPSVLLVNGKGPQFEVLDQYTVRYSWDEPNPDFLPALAAPSPTYIYLPFHYLKKFHPRYLSAEKMEALIKKKKKRNWMGVFLKYGHPYKQDNPDLPSLQPWVLRTEAPAERFLFVRNPYYHRVDSQGHQLPYIDEVMLDLASSSLIPAKTGAGESDLQARYLQMDNYTFLKEAEHRNNNRVLLWHSGTGSQVTLYPNMNCQDEEWRKLLQNRDFRRALSLGVNRHEINQAIYFGLGIEGGDSLLPDSPLYRARYRNAWAEYDPAQANRLLDGLGLTHRDSRNLRLLPDGRPMELIVHTTGEFTEETDVLALIKDTWQQLGILIHARPSEREVFRNRVFSGEACMSVFTGLPNALAHADMSPAQFAPTAQDQLQWPNWGKYYETSGGGEPPRLTSAQQLLDLFRQWRHTDDASEQMQIWQEMQQIYSNEVFSIGTVAGILQPVVVNRHLHNVPEHGYFNWDPQAFFGVYRMDQFWLDPDTPAVVPASTDQNSSADNSDSKAGKPTSSEGEP</sequence>
<gene>
    <name evidence="3" type="ORF">C4K68_18145</name>
</gene>
<proteinExistence type="predicted"/>
<feature type="domain" description="Solute-binding protein family 5" evidence="2">
    <location>
        <begin position="119"/>
        <end position="527"/>
    </location>
</feature>
<dbReference type="Pfam" id="PF00496">
    <property type="entry name" value="SBP_bac_5"/>
    <property type="match status" value="1"/>
</dbReference>
<dbReference type="SUPFAM" id="SSF53850">
    <property type="entry name" value="Periplasmic binding protein-like II"/>
    <property type="match status" value="1"/>
</dbReference>
<dbReference type="Gene3D" id="3.10.105.10">
    <property type="entry name" value="Dipeptide-binding Protein, Domain 3"/>
    <property type="match status" value="1"/>
</dbReference>
<dbReference type="PANTHER" id="PTHR30290:SF62">
    <property type="entry name" value="OLIGOPEPTIDE ABC TRANSPORTER, PERIPLASMIC OLIGOPEPTIDE-BINDING PROTEIN"/>
    <property type="match status" value="1"/>
</dbReference>
<dbReference type="CDD" id="cd08500">
    <property type="entry name" value="PBP2_NikA_DppA_OppA_like_4"/>
    <property type="match status" value="1"/>
</dbReference>
<dbReference type="EMBL" id="PRLP01000063">
    <property type="protein sequence ID" value="PPC75906.1"/>
    <property type="molecule type" value="Genomic_DNA"/>
</dbReference>
<dbReference type="Proteomes" id="UP000238196">
    <property type="component" value="Unassembled WGS sequence"/>
</dbReference>
<accession>A0A2S5KNN5</accession>
<evidence type="ECO:0000313" key="3">
    <source>
        <dbReference type="EMBL" id="PPC75906.1"/>
    </source>
</evidence>
<dbReference type="OrthoDB" id="9801912at2"/>
<evidence type="ECO:0000313" key="4">
    <source>
        <dbReference type="Proteomes" id="UP000238196"/>
    </source>
</evidence>
<dbReference type="InterPro" id="IPR039424">
    <property type="entry name" value="SBP_5"/>
</dbReference>
<dbReference type="InterPro" id="IPR000914">
    <property type="entry name" value="SBP_5_dom"/>
</dbReference>